<dbReference type="InterPro" id="IPR005710">
    <property type="entry name" value="Ribosomal_uS4_euk/arc"/>
</dbReference>
<dbReference type="SUPFAM" id="SSF55174">
    <property type="entry name" value="Alpha-L RNA-binding motif"/>
    <property type="match status" value="1"/>
</dbReference>
<keyword evidence="5 6" id="KW-0687">Ribonucleoprotein</keyword>
<protein>
    <recommendedName>
        <fullName evidence="6">Small ribosomal subunit protein uS4</fullName>
    </recommendedName>
</protein>
<reference evidence="10" key="1">
    <citation type="submission" date="2019-03" db="EMBL/GenBank/DDBJ databases">
        <title>Lake Tanganyika Metagenome-Assembled Genomes (MAGs).</title>
        <authorList>
            <person name="Tran P."/>
        </authorList>
    </citation>
    <scope>NUCLEOTIDE SEQUENCE</scope>
    <source>
        <strain evidence="10">M_DeepCast_50m_m2_156</strain>
    </source>
</reference>
<dbReference type="EMBL" id="VGJJ01000002">
    <property type="protein sequence ID" value="MBM3281811.1"/>
    <property type="molecule type" value="Genomic_DNA"/>
</dbReference>
<dbReference type="PROSITE" id="PS50889">
    <property type="entry name" value="S4"/>
    <property type="match status" value="1"/>
</dbReference>
<dbReference type="InterPro" id="IPR002942">
    <property type="entry name" value="S4_RNA-bd"/>
</dbReference>
<dbReference type="PANTHER" id="PTHR11831">
    <property type="entry name" value="30S 40S RIBOSOMAL PROTEIN"/>
    <property type="match status" value="1"/>
</dbReference>
<dbReference type="Pfam" id="PF01479">
    <property type="entry name" value="S4"/>
    <property type="match status" value="1"/>
</dbReference>
<keyword evidence="2 6" id="KW-0699">rRNA-binding</keyword>
<dbReference type="SMART" id="SM00363">
    <property type="entry name" value="S4"/>
    <property type="match status" value="1"/>
</dbReference>
<evidence type="ECO:0000256" key="5">
    <source>
        <dbReference type="ARBA" id="ARBA00023274"/>
    </source>
</evidence>
<evidence type="ECO:0000256" key="6">
    <source>
        <dbReference type="HAMAP-Rule" id="MF_01306"/>
    </source>
</evidence>
<dbReference type="GO" id="GO:0042274">
    <property type="term" value="P:ribosomal small subunit biogenesis"/>
    <property type="evidence" value="ECO:0007669"/>
    <property type="project" value="TreeGrafter"/>
</dbReference>
<accession>A0A8T4C5X7</accession>
<dbReference type="NCBIfam" id="TIGR01018">
    <property type="entry name" value="uS4_arch"/>
    <property type="match status" value="1"/>
</dbReference>
<dbReference type="InterPro" id="IPR022802">
    <property type="entry name" value="Ribosomal_uS4_arc"/>
</dbReference>
<comment type="similarity">
    <text evidence="1 6">Belongs to the universal ribosomal protein uS4 family.</text>
</comment>
<dbReference type="AlphaFoldDB" id="A0A8T4C5X7"/>
<keyword evidence="3 6" id="KW-0694">RNA-binding</keyword>
<evidence type="ECO:0000259" key="9">
    <source>
        <dbReference type="SMART" id="SM01390"/>
    </source>
</evidence>
<gene>
    <name evidence="6" type="primary">rps4</name>
    <name evidence="10" type="ORF">FJY86_00525</name>
</gene>
<name>A0A8T4C5X7_9ARCH</name>
<dbReference type="SMART" id="SM01390">
    <property type="entry name" value="Ribosomal_S4"/>
    <property type="match status" value="1"/>
</dbReference>
<sequence>MGDPKFATKKYGTPKKPWDKKLLETERNLRQLYGLRNKREIRGMEATLRAKRRNAKNVLALPLEKRAAKEKELLDSLIKMGVMRGKPALQDVLSLSLESFLERRLQTIVWRKNLANSPKQARQFITHGHISVNGTKVTVPSFFVSKDEEATITYHGKPMVLQSPQQKQKDAKQLAKDFAQMRGEPAGTETKLAGEQEENPISPEAAEAAQEAEEGK</sequence>
<evidence type="ECO:0000256" key="4">
    <source>
        <dbReference type="ARBA" id="ARBA00022980"/>
    </source>
</evidence>
<dbReference type="InterPro" id="IPR001912">
    <property type="entry name" value="Ribosomal_uS4_N"/>
</dbReference>
<dbReference type="Gene3D" id="3.10.290.10">
    <property type="entry name" value="RNA-binding S4 domain"/>
    <property type="match status" value="1"/>
</dbReference>
<comment type="function">
    <text evidence="6">With S5 and S12 plays an important role in translational accuracy.</text>
</comment>
<dbReference type="PANTHER" id="PTHR11831:SF5">
    <property type="entry name" value="40S RIBOSOMAL PROTEIN S9"/>
    <property type="match status" value="1"/>
</dbReference>
<feature type="region of interest" description="Disordered" evidence="7">
    <location>
        <begin position="159"/>
        <end position="216"/>
    </location>
</feature>
<evidence type="ECO:0000256" key="2">
    <source>
        <dbReference type="ARBA" id="ARBA00022730"/>
    </source>
</evidence>
<evidence type="ECO:0000313" key="11">
    <source>
        <dbReference type="Proteomes" id="UP000774699"/>
    </source>
</evidence>
<evidence type="ECO:0000256" key="7">
    <source>
        <dbReference type="SAM" id="MobiDB-lite"/>
    </source>
</evidence>
<feature type="domain" description="Small ribosomal subunit protein uS4 N-terminal" evidence="9">
    <location>
        <begin position="5"/>
        <end position="102"/>
    </location>
</feature>
<organism evidence="10 11">
    <name type="scientific">Candidatus Iainarchaeum sp</name>
    <dbReference type="NCBI Taxonomy" id="3101447"/>
    <lineage>
        <taxon>Archaea</taxon>
        <taxon>Candidatus Iainarchaeota</taxon>
        <taxon>Candidatus Iainarchaeia</taxon>
        <taxon>Candidatus Iainarchaeales</taxon>
        <taxon>Candidatus Iainarchaeaceae</taxon>
        <taxon>Candidatus Iainarchaeum</taxon>
    </lineage>
</organism>
<proteinExistence type="inferred from homology"/>
<comment type="subunit">
    <text evidence="6">Part of the 30S ribosomal subunit. Contacts protein S5. The interaction surface between S4 and S5 is involved in control of translational fidelity.</text>
</comment>
<dbReference type="GO" id="GO:0019843">
    <property type="term" value="F:rRNA binding"/>
    <property type="evidence" value="ECO:0007669"/>
    <property type="project" value="UniProtKB-UniRule"/>
</dbReference>
<feature type="domain" description="RNA-binding S4" evidence="8">
    <location>
        <begin position="103"/>
        <end position="166"/>
    </location>
</feature>
<evidence type="ECO:0000259" key="8">
    <source>
        <dbReference type="SMART" id="SM00363"/>
    </source>
</evidence>
<dbReference type="CDD" id="cd00165">
    <property type="entry name" value="S4"/>
    <property type="match status" value="1"/>
</dbReference>
<dbReference type="HAMAP" id="MF_01306_A">
    <property type="entry name" value="Ribosomal_uS4_A"/>
    <property type="match status" value="1"/>
</dbReference>
<dbReference type="GO" id="GO:0015935">
    <property type="term" value="C:small ribosomal subunit"/>
    <property type="evidence" value="ECO:0007669"/>
    <property type="project" value="InterPro"/>
</dbReference>
<dbReference type="NCBIfam" id="NF003139">
    <property type="entry name" value="PRK04051.1"/>
    <property type="match status" value="1"/>
</dbReference>
<dbReference type="GO" id="GO:0006412">
    <property type="term" value="P:translation"/>
    <property type="evidence" value="ECO:0007669"/>
    <property type="project" value="UniProtKB-UniRule"/>
</dbReference>
<dbReference type="GO" id="GO:0003735">
    <property type="term" value="F:structural constituent of ribosome"/>
    <property type="evidence" value="ECO:0007669"/>
    <property type="project" value="InterPro"/>
</dbReference>
<evidence type="ECO:0000256" key="3">
    <source>
        <dbReference type="ARBA" id="ARBA00022884"/>
    </source>
</evidence>
<comment type="function">
    <text evidence="6">One of the primary rRNA binding proteins, it binds directly to 16S rRNA where it nucleates assembly of the body of the 30S subunit.</text>
</comment>
<evidence type="ECO:0000313" key="10">
    <source>
        <dbReference type="EMBL" id="MBM3281811.1"/>
    </source>
</evidence>
<dbReference type="Proteomes" id="UP000774699">
    <property type="component" value="Unassembled WGS sequence"/>
</dbReference>
<dbReference type="InterPro" id="IPR022801">
    <property type="entry name" value="Ribosomal_uS4"/>
</dbReference>
<comment type="caution">
    <text evidence="10">The sequence shown here is derived from an EMBL/GenBank/DDBJ whole genome shotgun (WGS) entry which is preliminary data.</text>
</comment>
<evidence type="ECO:0000256" key="1">
    <source>
        <dbReference type="ARBA" id="ARBA00007465"/>
    </source>
</evidence>
<keyword evidence="4 6" id="KW-0689">Ribosomal protein</keyword>
<dbReference type="InterPro" id="IPR036986">
    <property type="entry name" value="S4_RNA-bd_sf"/>
</dbReference>